<dbReference type="OrthoDB" id="409543at2759"/>
<name>A0A1C7LRM2_GRIFR</name>
<keyword evidence="4" id="KW-1185">Reference proteome</keyword>
<dbReference type="Proteomes" id="UP000092993">
    <property type="component" value="Unassembled WGS sequence"/>
</dbReference>
<accession>A0A1C7LRM2</accession>
<proteinExistence type="inferred from homology"/>
<dbReference type="EMBL" id="LUGG01000024">
    <property type="protein sequence ID" value="OBZ67485.1"/>
    <property type="molecule type" value="Genomic_DNA"/>
</dbReference>
<dbReference type="STRING" id="5627.A0A1C7LRM2"/>
<reference evidence="3 4" key="1">
    <citation type="submission" date="2016-03" db="EMBL/GenBank/DDBJ databases">
        <title>Whole genome sequencing of Grifola frondosa 9006-11.</title>
        <authorList>
            <person name="Min B."/>
            <person name="Park H."/>
            <person name="Kim J.-G."/>
            <person name="Cho H."/>
            <person name="Oh Y.-L."/>
            <person name="Kong W.-S."/>
            <person name="Choi I.-G."/>
        </authorList>
    </citation>
    <scope>NUCLEOTIDE SEQUENCE [LARGE SCALE GENOMIC DNA]</scope>
    <source>
        <strain evidence="3 4">9006-11</strain>
    </source>
</reference>
<dbReference type="InterPro" id="IPR007577">
    <property type="entry name" value="GlycoTrfase_DXD_sugar-bd_CS"/>
</dbReference>
<evidence type="ECO:0000256" key="1">
    <source>
        <dbReference type="ARBA" id="ARBA00009003"/>
    </source>
</evidence>
<dbReference type="Gene3D" id="3.90.550.20">
    <property type="match status" value="1"/>
</dbReference>
<protein>
    <recommendedName>
        <fullName evidence="5">Initiation-specific alpha-1,6-mannosyltransferase</fullName>
    </recommendedName>
</protein>
<evidence type="ECO:0000313" key="3">
    <source>
        <dbReference type="EMBL" id="OBZ67485.1"/>
    </source>
</evidence>
<sequence>MGISSTLRFAPPGTRPLLVEVVLPILALLVVGGLFLWEPHIELAFYSRARVSPSYNVSEAVYGRKKTEVHSGVPMRLGMDCYDFAGTIKPESSRSHGHVLADDRVQYHTYWRTDLAPFGERQEWMLKSFFATQNTENTRLILWSNGDLSIDFDNLARGTALEGSELLRVHDTKAWIDGDLVRLLAIWTYGGVWVDMDSLLTRDLAPLLEHEFVTQWDCYDKKYVPFNGPSCTFTSTLHICARPSI</sequence>
<evidence type="ECO:0008006" key="5">
    <source>
        <dbReference type="Google" id="ProtNLM"/>
    </source>
</evidence>
<keyword evidence="2" id="KW-1133">Transmembrane helix</keyword>
<organism evidence="3 4">
    <name type="scientific">Grifola frondosa</name>
    <name type="common">Maitake</name>
    <name type="synonym">Polyporus frondosus</name>
    <dbReference type="NCBI Taxonomy" id="5627"/>
    <lineage>
        <taxon>Eukaryota</taxon>
        <taxon>Fungi</taxon>
        <taxon>Dikarya</taxon>
        <taxon>Basidiomycota</taxon>
        <taxon>Agaricomycotina</taxon>
        <taxon>Agaricomycetes</taxon>
        <taxon>Polyporales</taxon>
        <taxon>Grifolaceae</taxon>
        <taxon>Grifola</taxon>
    </lineage>
</organism>
<dbReference type="AlphaFoldDB" id="A0A1C7LRM2"/>
<comment type="similarity">
    <text evidence="1">Belongs to the glycosyltransferase 32 family.</text>
</comment>
<feature type="transmembrane region" description="Helical" evidence="2">
    <location>
        <begin position="17"/>
        <end position="37"/>
    </location>
</feature>
<dbReference type="InterPro" id="IPR029044">
    <property type="entry name" value="Nucleotide-diphossugar_trans"/>
</dbReference>
<comment type="caution">
    <text evidence="3">The sequence shown here is derived from an EMBL/GenBank/DDBJ whole genome shotgun (WGS) entry which is preliminary data.</text>
</comment>
<gene>
    <name evidence="3" type="ORF">A0H81_12600</name>
</gene>
<evidence type="ECO:0000313" key="4">
    <source>
        <dbReference type="Proteomes" id="UP000092993"/>
    </source>
</evidence>
<evidence type="ECO:0000256" key="2">
    <source>
        <dbReference type="SAM" id="Phobius"/>
    </source>
</evidence>
<dbReference type="SUPFAM" id="SSF53448">
    <property type="entry name" value="Nucleotide-diphospho-sugar transferases"/>
    <property type="match status" value="1"/>
</dbReference>
<dbReference type="Pfam" id="PF04488">
    <property type="entry name" value="Gly_transf_sug"/>
    <property type="match status" value="1"/>
</dbReference>
<keyword evidence="2" id="KW-0812">Transmembrane</keyword>
<keyword evidence="2" id="KW-0472">Membrane</keyword>